<gene>
    <name evidence="2" type="ordered locus">Bsel_0976</name>
</gene>
<dbReference type="OrthoDB" id="2913275at2"/>
<dbReference type="InterPro" id="IPR006115">
    <property type="entry name" value="6PGDH_NADP-bd"/>
</dbReference>
<evidence type="ECO:0000259" key="1">
    <source>
        <dbReference type="Pfam" id="PF03446"/>
    </source>
</evidence>
<protein>
    <recommendedName>
        <fullName evidence="1">6-phosphogluconate dehydrogenase NADP-binding domain-containing protein</fullName>
    </recommendedName>
</protein>
<dbReference type="Pfam" id="PF03446">
    <property type="entry name" value="NAD_binding_2"/>
    <property type="match status" value="1"/>
</dbReference>
<feature type="domain" description="6-phosphogluconate dehydrogenase NADP-binding" evidence="1">
    <location>
        <begin position="7"/>
        <end position="150"/>
    </location>
</feature>
<dbReference type="Gene3D" id="3.40.50.720">
    <property type="entry name" value="NAD(P)-binding Rossmann-like Domain"/>
    <property type="match status" value="1"/>
</dbReference>
<dbReference type="Proteomes" id="UP000000271">
    <property type="component" value="Chromosome"/>
</dbReference>
<proteinExistence type="predicted"/>
<dbReference type="AlphaFoldDB" id="D6Y0A6"/>
<dbReference type="SUPFAM" id="SSF51735">
    <property type="entry name" value="NAD(P)-binding Rossmann-fold domains"/>
    <property type="match status" value="1"/>
</dbReference>
<dbReference type="EMBL" id="CP001791">
    <property type="protein sequence ID" value="ADH98497.1"/>
    <property type="molecule type" value="Genomic_DNA"/>
</dbReference>
<reference evidence="2" key="1">
    <citation type="submission" date="2009-10" db="EMBL/GenBank/DDBJ databases">
        <title>Complete sequence of Bacillus selenitireducens MLS10.</title>
        <authorList>
            <consortium name="US DOE Joint Genome Institute"/>
            <person name="Lucas S."/>
            <person name="Copeland A."/>
            <person name="Lapidus A."/>
            <person name="Glavina del Rio T."/>
            <person name="Dalin E."/>
            <person name="Tice H."/>
            <person name="Bruce D."/>
            <person name="Goodwin L."/>
            <person name="Pitluck S."/>
            <person name="Sims D."/>
            <person name="Brettin T."/>
            <person name="Detter J.C."/>
            <person name="Han C."/>
            <person name="Larimer F."/>
            <person name="Land M."/>
            <person name="Hauser L."/>
            <person name="Kyrpides N."/>
            <person name="Ovchinnikova G."/>
            <person name="Stolz J."/>
        </authorList>
    </citation>
    <scope>NUCLEOTIDE SEQUENCE [LARGE SCALE GENOMIC DNA]</scope>
    <source>
        <strain evidence="2">MLS10</strain>
    </source>
</reference>
<evidence type="ECO:0000313" key="2">
    <source>
        <dbReference type="EMBL" id="ADH98497.1"/>
    </source>
</evidence>
<dbReference type="RefSeq" id="WP_013171922.1">
    <property type="nucleotide sequence ID" value="NC_014219.1"/>
</dbReference>
<accession>D6Y0A6</accession>
<dbReference type="STRING" id="439292.Bsel_0976"/>
<dbReference type="GO" id="GO:0050661">
    <property type="term" value="F:NADP binding"/>
    <property type="evidence" value="ECO:0007669"/>
    <property type="project" value="InterPro"/>
</dbReference>
<dbReference type="InterPro" id="IPR036291">
    <property type="entry name" value="NAD(P)-bd_dom_sf"/>
</dbReference>
<sequence>MTGSKWGLVGIGRLGSALLKKCDAEGLPLKVYHPDSAKAKEAVDGTLHQAASLFELTGCEYVLLALPASAMETFLDELSGVEGHVSPVLINLSTKDRTDRLKKAWPAFAFTGVKLAGHAKAFEEAGGALFVSGAWDMDETLRAFFERLGTTRTGTEEEIEAFNRLVTKTAVTAAVRLERELEKEGYDADYRRLALRHMVPEIVKAYEADELGGFAEAVRREADGE</sequence>
<keyword evidence="3" id="KW-1185">Reference proteome</keyword>
<dbReference type="eggNOG" id="COG0287">
    <property type="taxonomic scope" value="Bacteria"/>
</dbReference>
<evidence type="ECO:0000313" key="3">
    <source>
        <dbReference type="Proteomes" id="UP000000271"/>
    </source>
</evidence>
<name>D6Y0A6_BACIE</name>
<dbReference type="HOGENOM" id="CLU_1227907_0_0_9"/>
<dbReference type="KEGG" id="bse:Bsel_0976"/>
<organism evidence="2 3">
    <name type="scientific">Bacillus selenitireducens (strain ATCC 700615 / DSM 15326 / MLS10)</name>
    <dbReference type="NCBI Taxonomy" id="439292"/>
    <lineage>
        <taxon>Bacteria</taxon>
        <taxon>Bacillati</taxon>
        <taxon>Bacillota</taxon>
        <taxon>Bacilli</taxon>
        <taxon>Bacillales</taxon>
        <taxon>Bacillaceae</taxon>
        <taxon>Salisediminibacterium</taxon>
    </lineage>
</organism>